<gene>
    <name evidence="1" type="ORF">VB620_16285</name>
</gene>
<accession>A0ABU5UHB1</accession>
<evidence type="ECO:0000313" key="1">
    <source>
        <dbReference type="EMBL" id="MEA5582895.1"/>
    </source>
</evidence>
<dbReference type="EMBL" id="JAYGHG010000030">
    <property type="protein sequence ID" value="MEA5582895.1"/>
    <property type="molecule type" value="Genomic_DNA"/>
</dbReference>
<keyword evidence="2" id="KW-1185">Reference proteome</keyword>
<evidence type="ECO:0000313" key="2">
    <source>
        <dbReference type="Proteomes" id="UP001302120"/>
    </source>
</evidence>
<reference evidence="1 2" key="1">
    <citation type="submission" date="2023-12" db="EMBL/GenBank/DDBJ databases">
        <title>Baltic Sea Cyanobacteria.</title>
        <authorList>
            <person name="Delbaje E."/>
            <person name="Fewer D.P."/>
            <person name="Shishido T.K."/>
        </authorList>
    </citation>
    <scope>NUCLEOTIDE SEQUENCE [LARGE SCALE GENOMIC DNA]</scope>
    <source>
        <strain evidence="1 2">UHCC-0300</strain>
    </source>
</reference>
<sequence>MSEELQGSEWDNYTPEQKHLFQVWIKSLEEAQAASINLIKSFNNTEPPFEAKNTSNTASFTRNFDSNFILSEASGIPLRVGDLPKNLLLVICQSDCFLKPESNRQQCIEDCREKHK</sequence>
<comment type="caution">
    <text evidence="1">The sequence shown here is derived from an EMBL/GenBank/DDBJ whole genome shotgun (WGS) entry which is preliminary data.</text>
</comment>
<dbReference type="RefSeq" id="WP_323197207.1">
    <property type="nucleotide sequence ID" value="NZ_JAYGHG010000030.1"/>
</dbReference>
<organism evidence="1 2">
    <name type="scientific">Nodularia harveyana UHCC-0300</name>
    <dbReference type="NCBI Taxonomy" id="2974287"/>
    <lineage>
        <taxon>Bacteria</taxon>
        <taxon>Bacillati</taxon>
        <taxon>Cyanobacteriota</taxon>
        <taxon>Cyanophyceae</taxon>
        <taxon>Nostocales</taxon>
        <taxon>Nodulariaceae</taxon>
        <taxon>Nodularia</taxon>
    </lineage>
</organism>
<protein>
    <submittedName>
        <fullName evidence="1">Uncharacterized protein</fullName>
    </submittedName>
</protein>
<name>A0ABU5UHB1_9CYAN</name>
<proteinExistence type="predicted"/>
<dbReference type="Proteomes" id="UP001302120">
    <property type="component" value="Unassembled WGS sequence"/>
</dbReference>